<comment type="caution">
    <text evidence="1">The sequence shown here is derived from an EMBL/GenBank/DDBJ whole genome shotgun (WGS) entry which is preliminary data.</text>
</comment>
<sequence>MIILENNKIRTLVSDIYTTRAYTAINKTIAAQTRFKESKGKGMISQILLKSNSQAYTFKALIDNEIAYDFTYAFFLANTTDISNISAYVAGGFNYLTIQDLFFQKSFQLSIHPSTSIIFSLLHVRYAIVDEVIIKELV</sequence>
<name>A0A0F9G2U7_9ZZZZ</name>
<accession>A0A0F9G2U7</accession>
<reference evidence="1" key="1">
    <citation type="journal article" date="2015" name="Nature">
        <title>Complex archaea that bridge the gap between prokaryotes and eukaryotes.</title>
        <authorList>
            <person name="Spang A."/>
            <person name="Saw J.H."/>
            <person name="Jorgensen S.L."/>
            <person name="Zaremba-Niedzwiedzka K."/>
            <person name="Martijn J."/>
            <person name="Lind A.E."/>
            <person name="van Eijk R."/>
            <person name="Schleper C."/>
            <person name="Guy L."/>
            <person name="Ettema T.J."/>
        </authorList>
    </citation>
    <scope>NUCLEOTIDE SEQUENCE</scope>
</reference>
<dbReference type="EMBL" id="LAZR01028022">
    <property type="protein sequence ID" value="KKL63870.1"/>
    <property type="molecule type" value="Genomic_DNA"/>
</dbReference>
<gene>
    <name evidence="1" type="ORF">LCGC14_2170770</name>
</gene>
<protein>
    <submittedName>
        <fullName evidence="1">Uncharacterized protein</fullName>
    </submittedName>
</protein>
<evidence type="ECO:0000313" key="1">
    <source>
        <dbReference type="EMBL" id="KKL63870.1"/>
    </source>
</evidence>
<dbReference type="AlphaFoldDB" id="A0A0F9G2U7"/>
<proteinExistence type="predicted"/>
<organism evidence="1">
    <name type="scientific">marine sediment metagenome</name>
    <dbReference type="NCBI Taxonomy" id="412755"/>
    <lineage>
        <taxon>unclassified sequences</taxon>
        <taxon>metagenomes</taxon>
        <taxon>ecological metagenomes</taxon>
    </lineage>
</organism>